<comment type="similarity">
    <text evidence="5">Belongs to the ABC-2 integral membrane protein family.</text>
</comment>
<comment type="subcellular location">
    <subcellularLocation>
        <location evidence="5">Cell membrane</location>
        <topology evidence="5">Multi-pass membrane protein</topology>
    </subcellularLocation>
    <subcellularLocation>
        <location evidence="1">Membrane</location>
        <topology evidence="1">Multi-pass membrane protein</topology>
    </subcellularLocation>
</comment>
<dbReference type="PANTHER" id="PTHR43229:SF6">
    <property type="entry name" value="ABC-TYPE MULTIDRUG TRANSPORT SYSTEM, PERMEASE COMPONENT"/>
    <property type="match status" value="1"/>
</dbReference>
<dbReference type="InterPro" id="IPR013525">
    <property type="entry name" value="ABC2_TM"/>
</dbReference>
<feature type="transmembrane region" description="Helical" evidence="5">
    <location>
        <begin position="27"/>
        <end position="45"/>
    </location>
</feature>
<dbReference type="Proteomes" id="UP000229459">
    <property type="component" value="Unassembled WGS sequence"/>
</dbReference>
<feature type="transmembrane region" description="Helical" evidence="5">
    <location>
        <begin position="51"/>
        <end position="70"/>
    </location>
</feature>
<dbReference type="AlphaFoldDB" id="A0A2H0B530"/>
<keyword evidence="3 5" id="KW-1133">Transmembrane helix</keyword>
<feature type="transmembrane region" description="Helical" evidence="5">
    <location>
        <begin position="227"/>
        <end position="245"/>
    </location>
</feature>
<gene>
    <name evidence="7" type="ORF">COX08_04650</name>
</gene>
<evidence type="ECO:0000256" key="4">
    <source>
        <dbReference type="ARBA" id="ARBA00023136"/>
    </source>
</evidence>
<evidence type="ECO:0000256" key="3">
    <source>
        <dbReference type="ARBA" id="ARBA00022989"/>
    </source>
</evidence>
<keyword evidence="5" id="KW-0813">Transport</keyword>
<organism evidence="7 8">
    <name type="scientific">Candidatus Beckwithbacteria bacterium CG23_combo_of_CG06-09_8_20_14_all_34_8</name>
    <dbReference type="NCBI Taxonomy" id="1974497"/>
    <lineage>
        <taxon>Bacteria</taxon>
        <taxon>Candidatus Beckwithiibacteriota</taxon>
    </lineage>
</organism>
<dbReference type="InterPro" id="IPR047817">
    <property type="entry name" value="ABC2_TM_bact-type"/>
</dbReference>
<keyword evidence="4 5" id="KW-0472">Membrane</keyword>
<evidence type="ECO:0000313" key="8">
    <source>
        <dbReference type="Proteomes" id="UP000229459"/>
    </source>
</evidence>
<feature type="transmembrane region" description="Helical" evidence="5">
    <location>
        <begin position="106"/>
        <end position="129"/>
    </location>
</feature>
<proteinExistence type="inferred from homology"/>
<dbReference type="InterPro" id="IPR051784">
    <property type="entry name" value="Nod_factor_ABC_transporter"/>
</dbReference>
<dbReference type="GO" id="GO:0005886">
    <property type="term" value="C:plasma membrane"/>
    <property type="evidence" value="ECO:0007669"/>
    <property type="project" value="UniProtKB-SubCell"/>
</dbReference>
<keyword evidence="5" id="KW-1003">Cell membrane</keyword>
<protein>
    <recommendedName>
        <fullName evidence="5">Transport permease protein</fullName>
    </recommendedName>
</protein>
<sequence length="261" mass="30570">MKLHRIYAMVLRFMLLFRRSYDRISDVFYWPTIDLLLWGLTSQFFRSFTPGADKILVMIITGILFWIIAWRAQYEISVNLLEDLWNENFINIFVSPIRFSEWVSSFIVIGILKGIISLSFAAGMAFLLYKVHIFNYGFYLLPFLFSLLLTGWWVGFFVGGLILRFGTKVQTFAWTLVMVMSPFAAIYYPVSILPNWAQFVAKFVPPSYIFEGARSILYEGKFDSINLFYSFGLNIIYLILGYIFLKRSFAKIMNKGMVHLY</sequence>
<evidence type="ECO:0000313" key="7">
    <source>
        <dbReference type="EMBL" id="PIP52765.1"/>
    </source>
</evidence>
<evidence type="ECO:0000256" key="2">
    <source>
        <dbReference type="ARBA" id="ARBA00022692"/>
    </source>
</evidence>
<name>A0A2H0B530_9BACT</name>
<accession>A0A2H0B530</accession>
<dbReference type="PROSITE" id="PS51012">
    <property type="entry name" value="ABC_TM2"/>
    <property type="match status" value="1"/>
</dbReference>
<evidence type="ECO:0000259" key="6">
    <source>
        <dbReference type="PROSITE" id="PS51012"/>
    </source>
</evidence>
<feature type="transmembrane region" description="Helical" evidence="5">
    <location>
        <begin position="141"/>
        <end position="165"/>
    </location>
</feature>
<dbReference type="Pfam" id="PF01061">
    <property type="entry name" value="ABC2_membrane"/>
    <property type="match status" value="1"/>
</dbReference>
<feature type="transmembrane region" description="Helical" evidence="5">
    <location>
        <begin position="172"/>
        <end position="190"/>
    </location>
</feature>
<feature type="domain" description="ABC transmembrane type-2" evidence="6">
    <location>
        <begin position="22"/>
        <end position="248"/>
    </location>
</feature>
<evidence type="ECO:0000256" key="5">
    <source>
        <dbReference type="RuleBase" id="RU361157"/>
    </source>
</evidence>
<comment type="caution">
    <text evidence="7">The sequence shown here is derived from an EMBL/GenBank/DDBJ whole genome shotgun (WGS) entry which is preliminary data.</text>
</comment>
<dbReference type="PANTHER" id="PTHR43229">
    <property type="entry name" value="NODULATION PROTEIN J"/>
    <property type="match status" value="1"/>
</dbReference>
<keyword evidence="2 5" id="KW-0812">Transmembrane</keyword>
<evidence type="ECO:0000256" key="1">
    <source>
        <dbReference type="ARBA" id="ARBA00004141"/>
    </source>
</evidence>
<reference evidence="7 8" key="1">
    <citation type="submission" date="2017-09" db="EMBL/GenBank/DDBJ databases">
        <title>Depth-based differentiation of microbial function through sediment-hosted aquifers and enrichment of novel symbionts in the deep terrestrial subsurface.</title>
        <authorList>
            <person name="Probst A.J."/>
            <person name="Ladd B."/>
            <person name="Jarett J.K."/>
            <person name="Geller-Mcgrath D.E."/>
            <person name="Sieber C.M."/>
            <person name="Emerson J.B."/>
            <person name="Anantharaman K."/>
            <person name="Thomas B.C."/>
            <person name="Malmstrom R."/>
            <person name="Stieglmeier M."/>
            <person name="Klingl A."/>
            <person name="Woyke T."/>
            <person name="Ryan C.M."/>
            <person name="Banfield J.F."/>
        </authorList>
    </citation>
    <scope>NUCLEOTIDE SEQUENCE [LARGE SCALE GENOMIC DNA]</scope>
    <source>
        <strain evidence="7">CG23_combo_of_CG06-09_8_20_14_all_34_8</strain>
    </source>
</reference>
<dbReference type="EMBL" id="PCSR01000110">
    <property type="protein sequence ID" value="PIP52765.1"/>
    <property type="molecule type" value="Genomic_DNA"/>
</dbReference>
<dbReference type="GO" id="GO:0140359">
    <property type="term" value="F:ABC-type transporter activity"/>
    <property type="evidence" value="ECO:0007669"/>
    <property type="project" value="InterPro"/>
</dbReference>